<gene>
    <name evidence="2" type="ORF">IFT38_08460</name>
    <name evidence="3" type="ORF">RI108_08990</name>
</gene>
<dbReference type="EMBL" id="CP134081">
    <property type="protein sequence ID" value="WNC11521.1"/>
    <property type="molecule type" value="Genomic_DNA"/>
</dbReference>
<evidence type="ECO:0000313" key="4">
    <source>
        <dbReference type="Proteomes" id="UP000620025"/>
    </source>
</evidence>
<sequence length="75" mass="8028">MNSVLLVLNAMTLVILIGFQFHSQTTDPALVHVDAARFIPAPVARVASSSTEAPLTAAKGVSEPATTQRTERYTF</sequence>
<keyword evidence="4" id="KW-1185">Reference proteome</keyword>
<proteinExistence type="predicted"/>
<dbReference type="AlphaFoldDB" id="A0AAJ6M362"/>
<evidence type="ECO:0000313" key="5">
    <source>
        <dbReference type="Proteomes" id="UP001258207"/>
    </source>
</evidence>
<reference evidence="3" key="2">
    <citation type="submission" date="2023-09" db="EMBL/GenBank/DDBJ databases">
        <title>First report of Pseudomonas coleopterorum DJ13 causing leaf spot on Rhododendron pulchrum Sweet in China.</title>
        <authorList>
            <person name="Zhang Y."/>
        </authorList>
    </citation>
    <scope>NUCLEOTIDE SEQUENCE</scope>
    <source>
        <strain evidence="3">DJ13</strain>
    </source>
</reference>
<protein>
    <submittedName>
        <fullName evidence="3">Uncharacterized protein</fullName>
    </submittedName>
</protein>
<evidence type="ECO:0000256" key="1">
    <source>
        <dbReference type="SAM" id="MobiDB-lite"/>
    </source>
</evidence>
<dbReference type="Proteomes" id="UP001258207">
    <property type="component" value="Chromosome"/>
</dbReference>
<reference evidence="2 4" key="1">
    <citation type="journal article" date="2020" name="FEMS Microbiol. Ecol.">
        <title>Temporal dynamics of bacterial communities during seed development and maturation.</title>
        <authorList>
            <person name="Chesneau G."/>
            <person name="Torres-Cortes G."/>
            <person name="Briand M."/>
            <person name="Darrasse A."/>
            <person name="Preveaux A."/>
            <person name="Marais C."/>
            <person name="Jacques M.A."/>
            <person name="Shade A."/>
            <person name="Barret M."/>
        </authorList>
    </citation>
    <scope>NUCLEOTIDE SEQUENCE [LARGE SCALE GENOMIC DNA]</scope>
    <source>
        <strain evidence="2 4">CFBP13599</strain>
    </source>
</reference>
<dbReference type="RefSeq" id="WP_134721763.1">
    <property type="nucleotide sequence ID" value="NZ_CP134081.1"/>
</dbReference>
<name>A0AAJ6M362_9PSED</name>
<organism evidence="3 5">
    <name type="scientific">Pseudomonas coleopterorum</name>
    <dbReference type="NCBI Taxonomy" id="1605838"/>
    <lineage>
        <taxon>Bacteria</taxon>
        <taxon>Pseudomonadati</taxon>
        <taxon>Pseudomonadota</taxon>
        <taxon>Gammaproteobacteria</taxon>
        <taxon>Pseudomonadales</taxon>
        <taxon>Pseudomonadaceae</taxon>
        <taxon>Pseudomonas</taxon>
    </lineage>
</organism>
<dbReference type="Proteomes" id="UP000620025">
    <property type="component" value="Unassembled WGS sequence"/>
</dbReference>
<evidence type="ECO:0000313" key="3">
    <source>
        <dbReference type="EMBL" id="WNC11521.1"/>
    </source>
</evidence>
<accession>A0AAJ6M362</accession>
<feature type="region of interest" description="Disordered" evidence="1">
    <location>
        <begin position="50"/>
        <end position="75"/>
    </location>
</feature>
<evidence type="ECO:0000313" key="2">
    <source>
        <dbReference type="EMBL" id="MBD8769574.1"/>
    </source>
</evidence>
<dbReference type="EMBL" id="JACYWZ010000003">
    <property type="protein sequence ID" value="MBD8769574.1"/>
    <property type="molecule type" value="Genomic_DNA"/>
</dbReference>